<name>A0ABD3FAE2_9STRA</name>
<keyword evidence="3" id="KW-1185">Reference proteome</keyword>
<dbReference type="Proteomes" id="UP001632037">
    <property type="component" value="Unassembled WGS sequence"/>
</dbReference>
<evidence type="ECO:0000313" key="3">
    <source>
        <dbReference type="Proteomes" id="UP001632037"/>
    </source>
</evidence>
<gene>
    <name evidence="2" type="ORF">V7S43_011267</name>
</gene>
<evidence type="ECO:0000256" key="1">
    <source>
        <dbReference type="SAM" id="MobiDB-lite"/>
    </source>
</evidence>
<feature type="compositionally biased region" description="Low complexity" evidence="1">
    <location>
        <begin position="485"/>
        <end position="496"/>
    </location>
</feature>
<accession>A0ABD3FAE2</accession>
<proteinExistence type="predicted"/>
<dbReference type="EMBL" id="JBIMZQ010000026">
    <property type="protein sequence ID" value="KAL3663855.1"/>
    <property type="molecule type" value="Genomic_DNA"/>
</dbReference>
<dbReference type="AlphaFoldDB" id="A0ABD3FAE2"/>
<comment type="caution">
    <text evidence="2">The sequence shown here is derived from an EMBL/GenBank/DDBJ whole genome shotgun (WGS) entry which is preliminary data.</text>
</comment>
<feature type="region of interest" description="Disordered" evidence="1">
    <location>
        <begin position="476"/>
        <end position="521"/>
    </location>
</feature>
<organism evidence="2 3">
    <name type="scientific">Phytophthora oleae</name>
    <dbReference type="NCBI Taxonomy" id="2107226"/>
    <lineage>
        <taxon>Eukaryota</taxon>
        <taxon>Sar</taxon>
        <taxon>Stramenopiles</taxon>
        <taxon>Oomycota</taxon>
        <taxon>Peronosporomycetes</taxon>
        <taxon>Peronosporales</taxon>
        <taxon>Peronosporaceae</taxon>
        <taxon>Phytophthora</taxon>
    </lineage>
</organism>
<dbReference type="PANTHER" id="PTHR33266:SF1">
    <property type="entry name" value="F-BOX DOMAIN-CONTAINING PROTEIN"/>
    <property type="match status" value="1"/>
</dbReference>
<dbReference type="PANTHER" id="PTHR33266">
    <property type="entry name" value="CHROMOSOME 15, WHOLE GENOME SHOTGUN SEQUENCE"/>
    <property type="match status" value="1"/>
</dbReference>
<sequence length="521" mass="59625">MDANWKKYCRNMMRTWDSDSEEEKKEDAATIVKGEEAELSMEDQIAVYKHLVTRRKKRKAFDALMCMGCPLWHCTYSGTEAIEMAAYKLMLGLNTTQANFTEETMFGVASVLCRIGVRPRSTSSSALAPRVVANFMATLAYINFERDCYVCSYASDPIPTAGAMRVWHALKKDGLAEYILPRLEQLIVDEVLDTGGSGQVVATMLMLLAMDTCVMDRYKSPDYYQIVKFVRVKKFLEMLNFAEIQISYEGAFNEEKRPAFDEWMAKWKKWRMGFSHFVQLVLEPNEDTLWYLLGRRAAGILPRDNGGADLLIPMFTKDSSWESRVSLMLIFVRTRSEEMSIEDLQPPRHEFGQNPLSQIPIHDIIHIYTNVGNEAKDGYRFIRAEPLIESCCESIESNEGASFDGSKDEDESGQVEKINRDDAETDDVLFTLCFGSVCSGTYSFLSKEVAERLRIIATYPKKTLALVDRDLERLQDNQRRRKNSSSRTSLSETMSSEEVRKTTASVLAYEPRAEKKRRFQK</sequence>
<feature type="region of interest" description="Disordered" evidence="1">
    <location>
        <begin position="398"/>
        <end position="420"/>
    </location>
</feature>
<protein>
    <submittedName>
        <fullName evidence="2">Uncharacterized protein</fullName>
    </submittedName>
</protein>
<evidence type="ECO:0000313" key="2">
    <source>
        <dbReference type="EMBL" id="KAL3663855.1"/>
    </source>
</evidence>
<reference evidence="2 3" key="1">
    <citation type="submission" date="2024-09" db="EMBL/GenBank/DDBJ databases">
        <title>Genome sequencing and assembly of Phytophthora oleae, isolate VK10A, causative agent of rot of olive drupes.</title>
        <authorList>
            <person name="Conti Taguali S."/>
            <person name="Riolo M."/>
            <person name="La Spada F."/>
            <person name="Cacciola S.O."/>
            <person name="Dionisio G."/>
        </authorList>
    </citation>
    <scope>NUCLEOTIDE SEQUENCE [LARGE SCALE GENOMIC DNA]</scope>
    <source>
        <strain evidence="2 3">VK10A</strain>
    </source>
</reference>